<dbReference type="GO" id="GO:0015562">
    <property type="term" value="F:efflux transmembrane transporter activity"/>
    <property type="evidence" value="ECO:0007669"/>
    <property type="project" value="TreeGrafter"/>
</dbReference>
<feature type="domain" description="Multidrug resistance protein MdtA-like barrel-sandwich hybrid" evidence="2">
    <location>
        <begin position="96"/>
        <end position="264"/>
    </location>
</feature>
<feature type="transmembrane region" description="Helical" evidence="1">
    <location>
        <begin position="28"/>
        <end position="47"/>
    </location>
</feature>
<gene>
    <name evidence="3" type="ORF">LCGC14_0192680</name>
</gene>
<reference evidence="3" key="1">
    <citation type="journal article" date="2015" name="Nature">
        <title>Complex archaea that bridge the gap between prokaryotes and eukaryotes.</title>
        <authorList>
            <person name="Spang A."/>
            <person name="Saw J.H."/>
            <person name="Jorgensen S.L."/>
            <person name="Zaremba-Niedzwiedzka K."/>
            <person name="Martijn J."/>
            <person name="Lind A.E."/>
            <person name="van Eijk R."/>
            <person name="Schleper C."/>
            <person name="Guy L."/>
            <person name="Ettema T.J."/>
        </authorList>
    </citation>
    <scope>NUCLEOTIDE SEQUENCE</scope>
</reference>
<comment type="caution">
    <text evidence="3">The sequence shown here is derived from an EMBL/GenBank/DDBJ whole genome shotgun (WGS) entry which is preliminary data.</text>
</comment>
<dbReference type="InterPro" id="IPR058625">
    <property type="entry name" value="MdtA-like_BSH"/>
</dbReference>
<evidence type="ECO:0000259" key="2">
    <source>
        <dbReference type="Pfam" id="PF25917"/>
    </source>
</evidence>
<dbReference type="PANTHER" id="PTHR30469:SF15">
    <property type="entry name" value="HLYD FAMILY OF SECRETION PROTEINS"/>
    <property type="match status" value="1"/>
</dbReference>
<accession>A0A0F9UQQ2</accession>
<dbReference type="Gene3D" id="2.40.50.100">
    <property type="match status" value="1"/>
</dbReference>
<dbReference type="Gene3D" id="2.40.30.170">
    <property type="match status" value="1"/>
</dbReference>
<name>A0A0F9UQQ2_9ZZZZ</name>
<keyword evidence="1" id="KW-1133">Transmembrane helix</keyword>
<dbReference type="AlphaFoldDB" id="A0A0F9UQQ2"/>
<keyword evidence="1" id="KW-0472">Membrane</keyword>
<dbReference type="Gene3D" id="1.10.287.470">
    <property type="entry name" value="Helix hairpin bin"/>
    <property type="match status" value="1"/>
</dbReference>
<proteinExistence type="predicted"/>
<sequence>MAAIAWRPRNGYTGQLFVRLRPSMRKRLVPVLIIALGVIGFIVLKATRSVPEPVTPQERSWRVETLQIQPDAFQPSLTLYGQLESPLRFTSMAPMAGRIAQLPVRDGQLVNQGSLLVALDDADIEPRLQQARAEVADIEAQLASARTEHANDLQALDLEERIQANATRALERMQQLVTRELAPRAELEAATDAQDRAALTVAIRRRSIEAYPSRLASLEARLESATAALDSMRRDAERSRFNAPFDGVVGEVQVAEGDQVAANAPLLDFYPLHGMELRATVPQIYSQALVEALARGETLSATTLEMDPPLQLTLRRIAGQADARGVEALFTLDQPHPGLRVGNLLAISVARPARDNSVALPYSAIYGNRTIYQLVEGRMHRLQIERVGEILMESGERWVLVSSSDLAPGMQIITTHLPNAMQGLRVDASAPAATSTAEPGR</sequence>
<dbReference type="PANTHER" id="PTHR30469">
    <property type="entry name" value="MULTIDRUG RESISTANCE PROTEIN MDTA"/>
    <property type="match status" value="1"/>
</dbReference>
<dbReference type="EMBL" id="LAZR01000082">
    <property type="protein sequence ID" value="KKN94004.1"/>
    <property type="molecule type" value="Genomic_DNA"/>
</dbReference>
<dbReference type="Pfam" id="PF25917">
    <property type="entry name" value="BSH_RND"/>
    <property type="match status" value="1"/>
</dbReference>
<evidence type="ECO:0000313" key="3">
    <source>
        <dbReference type="EMBL" id="KKN94004.1"/>
    </source>
</evidence>
<keyword evidence="1" id="KW-0812">Transmembrane</keyword>
<dbReference type="SUPFAM" id="SSF111369">
    <property type="entry name" value="HlyD-like secretion proteins"/>
    <property type="match status" value="1"/>
</dbReference>
<protein>
    <recommendedName>
        <fullName evidence="2">Multidrug resistance protein MdtA-like barrel-sandwich hybrid domain-containing protein</fullName>
    </recommendedName>
</protein>
<dbReference type="GO" id="GO:1990281">
    <property type="term" value="C:efflux pump complex"/>
    <property type="evidence" value="ECO:0007669"/>
    <property type="project" value="TreeGrafter"/>
</dbReference>
<organism evidence="3">
    <name type="scientific">marine sediment metagenome</name>
    <dbReference type="NCBI Taxonomy" id="412755"/>
    <lineage>
        <taxon>unclassified sequences</taxon>
        <taxon>metagenomes</taxon>
        <taxon>ecological metagenomes</taxon>
    </lineage>
</organism>
<evidence type="ECO:0000256" key="1">
    <source>
        <dbReference type="SAM" id="Phobius"/>
    </source>
</evidence>